<dbReference type="AlphaFoldDB" id="A0A022PDB4"/>
<dbReference type="PATRIC" id="fig|1393736.3.peg.4063"/>
<dbReference type="Gene3D" id="3.90.1530.10">
    <property type="entry name" value="Conserved hypothetical protein from pyrococcus furiosus pfu- 392566-001, ParB domain"/>
    <property type="match status" value="1"/>
</dbReference>
<dbReference type="Proteomes" id="UP000023464">
    <property type="component" value="Unassembled WGS sequence"/>
</dbReference>
<dbReference type="InterPro" id="IPR036086">
    <property type="entry name" value="ParB/Sulfiredoxin_sf"/>
</dbReference>
<dbReference type="SMART" id="SM00470">
    <property type="entry name" value="ParB"/>
    <property type="match status" value="1"/>
</dbReference>
<gene>
    <name evidence="2" type="ORF">BA1DRAFT_03982</name>
</gene>
<proteinExistence type="predicted"/>
<dbReference type="SUPFAM" id="SSF110849">
    <property type="entry name" value="ParB/Sulfiredoxin"/>
    <property type="match status" value="1"/>
</dbReference>
<reference evidence="2 3" key="1">
    <citation type="submission" date="2014-03" db="EMBL/GenBank/DDBJ databases">
        <title>Draft Genome of Photorhabdus luminescens BA1, an Egyptian Isolate.</title>
        <authorList>
            <person name="Ghazal S."/>
            <person name="Hurst S.G.IV."/>
            <person name="Morris K."/>
            <person name="Thomas K."/>
            <person name="Tisa L.S."/>
        </authorList>
    </citation>
    <scope>NUCLEOTIDE SEQUENCE [LARGE SCALE GENOMIC DNA]</scope>
    <source>
        <strain evidence="2 3">BA1</strain>
    </source>
</reference>
<dbReference type="RefSeq" id="WP_036782494.1">
    <property type="nucleotide sequence ID" value="NZ_CAWLTM010000034.1"/>
</dbReference>
<dbReference type="EMBL" id="JFGV01000081">
    <property type="protein sequence ID" value="EYU13514.1"/>
    <property type="molecule type" value="Genomic_DNA"/>
</dbReference>
<protein>
    <submittedName>
        <fullName evidence="2">Putative transcriptional regulator</fullName>
    </submittedName>
</protein>
<evidence type="ECO:0000313" key="3">
    <source>
        <dbReference type="Proteomes" id="UP000023464"/>
    </source>
</evidence>
<feature type="domain" description="ParB-like N-terminal" evidence="1">
    <location>
        <begin position="4"/>
        <end position="88"/>
    </location>
</feature>
<keyword evidence="3" id="KW-1185">Reference proteome</keyword>
<organism evidence="2 3">
    <name type="scientific">Photorhabdus aegyptia</name>
    <dbReference type="NCBI Taxonomy" id="2805098"/>
    <lineage>
        <taxon>Bacteria</taxon>
        <taxon>Pseudomonadati</taxon>
        <taxon>Pseudomonadota</taxon>
        <taxon>Gammaproteobacteria</taxon>
        <taxon>Enterobacterales</taxon>
        <taxon>Morganellaceae</taxon>
        <taxon>Photorhabdus</taxon>
    </lineage>
</organism>
<dbReference type="CDD" id="cd16400">
    <property type="entry name" value="ParB_Srx_like_nuclease"/>
    <property type="match status" value="1"/>
</dbReference>
<dbReference type="InterPro" id="IPR003115">
    <property type="entry name" value="ParB_N"/>
</dbReference>
<accession>A0A022PDB4</accession>
<evidence type="ECO:0000313" key="2">
    <source>
        <dbReference type="EMBL" id="EYU13514.1"/>
    </source>
</evidence>
<evidence type="ECO:0000259" key="1">
    <source>
        <dbReference type="SMART" id="SM00470"/>
    </source>
</evidence>
<name>A0A022PDB4_9GAMM</name>
<comment type="caution">
    <text evidence="2">The sequence shown here is derived from an EMBL/GenBank/DDBJ whole genome shotgun (WGS) entry which is preliminary data.</text>
</comment>
<sequence>MKLILEEVSNLRPTELHCPDRVEQLIEKVKFEGFWTQPIWIDEATNVVIDGHHRLELAKTLKLSCIPCLAFDYEKELLVYSRNESKTINHSDVIKAGLAGQPLGYKQTRHEFAGNVIETQISLKMLGFVNE</sequence>